<proteinExistence type="predicted"/>
<dbReference type="InterPro" id="IPR004925">
    <property type="entry name" value="HpaB/PvcC/4-BUDH"/>
</dbReference>
<dbReference type="PIRSF" id="PIRSF000331">
    <property type="entry name" value="HpaA_HpaB"/>
    <property type="match status" value="1"/>
</dbReference>
<sequence>MRTADEYRASLRDGRVVYYEGQRVRDVTAHPALRVAVDHAALDYEMAADPRHRPLAVVPRPGGGEMSRYFAIPRTAEDLLARMGLVEAGTRVGGTIVPLLKEIGTDALFALHLVGHDLDRARGTRYLERIGAFYAHCRDNDLAMAVAQTDVKGDRGAGPSEQAHPDYYVRMVEERSDGIVVRGAKVHTSVSMNANELIVLPTRALGEGDRAYAVAFAVPVATRGLTLAVSPYGGRTASSFEHPLSSRHRMTETLTVFDDVFVPRDRVFLQGEWDYAGPLARTFVEFHRFTAVSYKLPLVDLLAGAAQLIAQYNGIERAGHIRDKITWLVAYARTLRALTRMAALDCYQGALGIAVPDPGTINIAKLHFATQFHDAIARVQEIAGGLLVTAPGQADWEQPALRPLIERYLGGKGVGAEARLRLLHLISDVTTSALGGYHAVLAIHAEGSIEAEKLTIYRTAPMDKYVALAKELAGIAD</sequence>
<dbReference type="GO" id="GO:0016627">
    <property type="term" value="F:oxidoreductase activity, acting on the CH-CH group of donors"/>
    <property type="evidence" value="ECO:0007669"/>
    <property type="project" value="InterPro"/>
</dbReference>
<evidence type="ECO:0000256" key="1">
    <source>
        <dbReference type="ARBA" id="ARBA00022630"/>
    </source>
</evidence>
<dbReference type="Pfam" id="PF03241">
    <property type="entry name" value="HpaB"/>
    <property type="match status" value="1"/>
</dbReference>
<keyword evidence="1" id="KW-0285">Flavoprotein</keyword>
<dbReference type="Proteomes" id="UP000318093">
    <property type="component" value="Unassembled WGS sequence"/>
</dbReference>
<feature type="domain" description="HpaB/PvcC/4-BUDH N-terminal" evidence="5">
    <location>
        <begin position="3"/>
        <end position="269"/>
    </location>
</feature>
<name>A0A537J5M2_9BACT</name>
<dbReference type="Gene3D" id="2.40.110.10">
    <property type="entry name" value="Butyryl-CoA Dehydrogenase, subunit A, domain 2"/>
    <property type="match status" value="1"/>
</dbReference>
<dbReference type="PANTHER" id="PTHR36117">
    <property type="entry name" value="4-HYDROXYPHENYLACETATE 3-MONOOXYGENASE-RELATED"/>
    <property type="match status" value="1"/>
</dbReference>
<evidence type="ECO:0000259" key="5">
    <source>
        <dbReference type="Pfam" id="PF11794"/>
    </source>
</evidence>
<dbReference type="PANTHER" id="PTHR36117:SF3">
    <property type="entry name" value="4-HYDROXYPHENYLACETATE 3-MONOOXYGENASE-RELATED"/>
    <property type="match status" value="1"/>
</dbReference>
<evidence type="ECO:0000313" key="6">
    <source>
        <dbReference type="EMBL" id="TMI78859.1"/>
    </source>
</evidence>
<dbReference type="AlphaFoldDB" id="A0A537J5M2"/>
<gene>
    <name evidence="6" type="ORF">E6H03_11325</name>
</gene>
<comment type="caution">
    <text evidence="6">The sequence shown here is derived from an EMBL/GenBank/DDBJ whole genome shotgun (WGS) entry which is preliminary data.</text>
</comment>
<keyword evidence="3" id="KW-0560">Oxidoreductase</keyword>
<dbReference type="InterPro" id="IPR009100">
    <property type="entry name" value="AcylCoA_DH/oxidase_NM_dom_sf"/>
</dbReference>
<dbReference type="InterPro" id="IPR024674">
    <property type="entry name" value="HpaB/PvcC/4-BUDH_N"/>
</dbReference>
<dbReference type="InterPro" id="IPR024719">
    <property type="entry name" value="HpaB/PvcC/4-BUDH_C"/>
</dbReference>
<dbReference type="InterPro" id="IPR046373">
    <property type="entry name" value="Acyl-CoA_Oxase/DH_mid-dom_sf"/>
</dbReference>
<dbReference type="Gene3D" id="1.10.3140.10">
    <property type="entry name" value="4-hydroxybutyryl-coa dehydratase, domain 1"/>
    <property type="match status" value="1"/>
</dbReference>
<dbReference type="Gene3D" id="1.20.140.10">
    <property type="entry name" value="Butyryl-CoA Dehydrogenase, subunit A, domain 3"/>
    <property type="match status" value="1"/>
</dbReference>
<dbReference type="SUPFAM" id="SSF56645">
    <property type="entry name" value="Acyl-CoA dehydrogenase NM domain-like"/>
    <property type="match status" value="1"/>
</dbReference>
<evidence type="ECO:0000313" key="7">
    <source>
        <dbReference type="Proteomes" id="UP000318093"/>
    </source>
</evidence>
<dbReference type="Pfam" id="PF11794">
    <property type="entry name" value="HpaB_N"/>
    <property type="match status" value="1"/>
</dbReference>
<feature type="domain" description="HpaB/PvcC/4-BUDH C-terminal" evidence="4">
    <location>
        <begin position="279"/>
        <end position="474"/>
    </location>
</feature>
<dbReference type="EMBL" id="VBAN01000380">
    <property type="protein sequence ID" value="TMI78859.1"/>
    <property type="molecule type" value="Genomic_DNA"/>
</dbReference>
<dbReference type="SUPFAM" id="SSF47203">
    <property type="entry name" value="Acyl-CoA dehydrogenase C-terminal domain-like"/>
    <property type="match status" value="1"/>
</dbReference>
<evidence type="ECO:0000256" key="3">
    <source>
        <dbReference type="ARBA" id="ARBA00023002"/>
    </source>
</evidence>
<evidence type="ECO:0000259" key="4">
    <source>
        <dbReference type="Pfam" id="PF03241"/>
    </source>
</evidence>
<protein>
    <submittedName>
        <fullName evidence="6">Gamma-aminobutyrate dehydratase</fullName>
    </submittedName>
</protein>
<keyword evidence="2" id="KW-0274">FAD</keyword>
<reference evidence="6 7" key="1">
    <citation type="journal article" date="2019" name="Nat. Microbiol.">
        <title>Mediterranean grassland soil C-N compound turnover is dependent on rainfall and depth, and is mediated by genomically divergent microorganisms.</title>
        <authorList>
            <person name="Diamond S."/>
            <person name="Andeer P.F."/>
            <person name="Li Z."/>
            <person name="Crits-Christoph A."/>
            <person name="Burstein D."/>
            <person name="Anantharaman K."/>
            <person name="Lane K.R."/>
            <person name="Thomas B.C."/>
            <person name="Pan C."/>
            <person name="Northen T.R."/>
            <person name="Banfield J.F."/>
        </authorList>
    </citation>
    <scope>NUCLEOTIDE SEQUENCE [LARGE SCALE GENOMIC DNA]</scope>
    <source>
        <strain evidence="6">NP_6</strain>
    </source>
</reference>
<accession>A0A537J5M2</accession>
<organism evidence="6 7">
    <name type="scientific">Candidatus Segetimicrobium genomatis</name>
    <dbReference type="NCBI Taxonomy" id="2569760"/>
    <lineage>
        <taxon>Bacteria</taxon>
        <taxon>Bacillati</taxon>
        <taxon>Candidatus Sysuimicrobiota</taxon>
        <taxon>Candidatus Sysuimicrobiia</taxon>
        <taxon>Candidatus Sysuimicrobiales</taxon>
        <taxon>Candidatus Segetimicrobiaceae</taxon>
        <taxon>Candidatus Segetimicrobium</taxon>
    </lineage>
</organism>
<evidence type="ECO:0000256" key="2">
    <source>
        <dbReference type="ARBA" id="ARBA00022827"/>
    </source>
</evidence>
<dbReference type="InterPro" id="IPR036250">
    <property type="entry name" value="AcylCo_DH-like_C"/>
</dbReference>